<reference evidence="7 8" key="1">
    <citation type="submission" date="2017-10" db="EMBL/GenBank/DDBJ databases">
        <title>Whole genome of Pedobacter ginsengisoli T01R-27 isolated from tomato rhizosphere.</title>
        <authorList>
            <person name="Weon H.-Y."/>
            <person name="Lee S.A."/>
            <person name="Sang M.K."/>
            <person name="Song J."/>
        </authorList>
    </citation>
    <scope>NUCLEOTIDE SEQUENCE [LARGE SCALE GENOMIC DNA]</scope>
    <source>
        <strain evidence="7 8">T01R-27</strain>
    </source>
</reference>
<dbReference type="Pfam" id="PF03073">
    <property type="entry name" value="TspO_MBR"/>
    <property type="match status" value="1"/>
</dbReference>
<keyword evidence="8" id="KW-1185">Reference proteome</keyword>
<dbReference type="GO" id="GO:0033013">
    <property type="term" value="P:tetrapyrrole metabolic process"/>
    <property type="evidence" value="ECO:0007669"/>
    <property type="project" value="UniProtKB-ARBA"/>
</dbReference>
<keyword evidence="4 6" id="KW-1133">Transmembrane helix</keyword>
<dbReference type="PANTHER" id="PTHR10057:SF0">
    <property type="entry name" value="TRANSLOCATOR PROTEIN"/>
    <property type="match status" value="1"/>
</dbReference>
<evidence type="ECO:0000313" key="8">
    <source>
        <dbReference type="Proteomes" id="UP000223749"/>
    </source>
</evidence>
<dbReference type="Proteomes" id="UP000223749">
    <property type="component" value="Chromosome"/>
</dbReference>
<keyword evidence="3 6" id="KW-0812">Transmembrane</keyword>
<comment type="similarity">
    <text evidence="2">Belongs to the TspO/BZRP family.</text>
</comment>
<evidence type="ECO:0000256" key="3">
    <source>
        <dbReference type="ARBA" id="ARBA00022692"/>
    </source>
</evidence>
<feature type="transmembrane region" description="Helical" evidence="6">
    <location>
        <begin position="7"/>
        <end position="27"/>
    </location>
</feature>
<dbReference type="PIRSF" id="PIRSF005859">
    <property type="entry name" value="PBR"/>
    <property type="match status" value="1"/>
</dbReference>
<name>A0A2D1U0V4_9SPHI</name>
<dbReference type="RefSeq" id="WP_099437078.1">
    <property type="nucleotide sequence ID" value="NZ_CP024091.1"/>
</dbReference>
<dbReference type="KEGG" id="pgs:CPT03_00885"/>
<sequence>MRFKPFAFIISIAIPLAMGAIGGWFTSQYVKTWYLTLNKPSFNPPNWIFAPVWTTLYILMGVSAYLIWLKRKEVEHFSRTAAIYLLQLVLNVMWSFLFFYAHEIGLAFFEIIALLIAIIINARVFYKIDKTAGLLFIPYILWVSFATILTYSIFSLN</sequence>
<evidence type="ECO:0000313" key="7">
    <source>
        <dbReference type="EMBL" id="ATP55124.1"/>
    </source>
</evidence>
<feature type="transmembrane region" description="Helical" evidence="6">
    <location>
        <begin position="107"/>
        <end position="126"/>
    </location>
</feature>
<dbReference type="OrthoDB" id="9795496at2"/>
<dbReference type="InterPro" id="IPR004307">
    <property type="entry name" value="TspO_MBR"/>
</dbReference>
<feature type="transmembrane region" description="Helical" evidence="6">
    <location>
        <begin position="47"/>
        <end position="69"/>
    </location>
</feature>
<dbReference type="EMBL" id="CP024091">
    <property type="protein sequence ID" value="ATP55124.1"/>
    <property type="molecule type" value="Genomic_DNA"/>
</dbReference>
<evidence type="ECO:0000256" key="4">
    <source>
        <dbReference type="ARBA" id="ARBA00022989"/>
    </source>
</evidence>
<dbReference type="FunFam" id="1.20.1260.100:FF:000001">
    <property type="entry name" value="translocator protein 2"/>
    <property type="match status" value="1"/>
</dbReference>
<comment type="subcellular location">
    <subcellularLocation>
        <location evidence="1">Membrane</location>
        <topology evidence="1">Multi-pass membrane protein</topology>
    </subcellularLocation>
</comment>
<dbReference type="Gene3D" id="1.20.1260.100">
    <property type="entry name" value="TspO/MBR protein"/>
    <property type="match status" value="1"/>
</dbReference>
<proteinExistence type="inferred from homology"/>
<evidence type="ECO:0000256" key="5">
    <source>
        <dbReference type="ARBA" id="ARBA00023136"/>
    </source>
</evidence>
<evidence type="ECO:0000256" key="1">
    <source>
        <dbReference type="ARBA" id="ARBA00004141"/>
    </source>
</evidence>
<dbReference type="InterPro" id="IPR038330">
    <property type="entry name" value="TspO/MBR-related_sf"/>
</dbReference>
<dbReference type="GO" id="GO:0016020">
    <property type="term" value="C:membrane"/>
    <property type="evidence" value="ECO:0007669"/>
    <property type="project" value="UniProtKB-SubCell"/>
</dbReference>
<dbReference type="PANTHER" id="PTHR10057">
    <property type="entry name" value="PERIPHERAL-TYPE BENZODIAZEPINE RECEPTOR"/>
    <property type="match status" value="1"/>
</dbReference>
<protein>
    <submittedName>
        <fullName evidence="7">TspO protein</fullName>
    </submittedName>
</protein>
<feature type="transmembrane region" description="Helical" evidence="6">
    <location>
        <begin position="81"/>
        <end position="101"/>
    </location>
</feature>
<evidence type="ECO:0000256" key="2">
    <source>
        <dbReference type="ARBA" id="ARBA00007524"/>
    </source>
</evidence>
<evidence type="ECO:0000256" key="6">
    <source>
        <dbReference type="SAM" id="Phobius"/>
    </source>
</evidence>
<dbReference type="AlphaFoldDB" id="A0A2D1U0V4"/>
<feature type="transmembrane region" description="Helical" evidence="6">
    <location>
        <begin position="133"/>
        <end position="154"/>
    </location>
</feature>
<gene>
    <name evidence="7" type="ORF">CPT03_00885</name>
</gene>
<dbReference type="CDD" id="cd15904">
    <property type="entry name" value="TSPO_MBR"/>
    <property type="match status" value="1"/>
</dbReference>
<keyword evidence="5 6" id="KW-0472">Membrane</keyword>
<accession>A0A2D1U0V4</accession>
<organism evidence="7 8">
    <name type="scientific">Pedobacter ginsengisoli</name>
    <dbReference type="NCBI Taxonomy" id="363852"/>
    <lineage>
        <taxon>Bacteria</taxon>
        <taxon>Pseudomonadati</taxon>
        <taxon>Bacteroidota</taxon>
        <taxon>Sphingobacteriia</taxon>
        <taxon>Sphingobacteriales</taxon>
        <taxon>Sphingobacteriaceae</taxon>
        <taxon>Pedobacter</taxon>
    </lineage>
</organism>